<evidence type="ECO:0000256" key="3">
    <source>
        <dbReference type="ARBA" id="ARBA00022448"/>
    </source>
</evidence>
<evidence type="ECO:0000313" key="9">
    <source>
        <dbReference type="EMBL" id="CCJ30397.1"/>
    </source>
</evidence>
<proteinExistence type="inferred from homology"/>
<evidence type="ECO:0000256" key="5">
    <source>
        <dbReference type="ARBA" id="ARBA00022927"/>
    </source>
</evidence>
<dbReference type="PANTHER" id="PTHR13678:SF2">
    <property type="entry name" value="VACUOLAR PROTEIN SORTING-ASSOCIATED PROTEIN 37A"/>
    <property type="match status" value="1"/>
</dbReference>
<name>L0PDX1_PNEJI</name>
<keyword evidence="4" id="KW-0967">Endosome</keyword>
<dbReference type="Gene3D" id="1.10.287.660">
    <property type="entry name" value="Helix hairpin bin"/>
    <property type="match status" value="1"/>
</dbReference>
<dbReference type="InterPro" id="IPR009851">
    <property type="entry name" value="Mod_r"/>
</dbReference>
<comment type="subcellular location">
    <subcellularLocation>
        <location evidence="1">Endosome</location>
    </subcellularLocation>
</comment>
<dbReference type="EMBL" id="CAKM01000249">
    <property type="protein sequence ID" value="CCJ30397.1"/>
    <property type="molecule type" value="Genomic_DNA"/>
</dbReference>
<organism evidence="10">
    <name type="scientific">Pneumocystis jirovecii</name>
    <name type="common">Human pneumocystis pneumonia agent</name>
    <dbReference type="NCBI Taxonomy" id="42068"/>
    <lineage>
        <taxon>Eukaryota</taxon>
        <taxon>Fungi</taxon>
        <taxon>Dikarya</taxon>
        <taxon>Ascomycota</taxon>
        <taxon>Taphrinomycotina</taxon>
        <taxon>Pneumocystomycetes</taxon>
        <taxon>Pneumocystaceae</taxon>
        <taxon>Pneumocystis</taxon>
    </lineage>
</organism>
<evidence type="ECO:0000256" key="4">
    <source>
        <dbReference type="ARBA" id="ARBA00022753"/>
    </source>
</evidence>
<protein>
    <recommendedName>
        <fullName evidence="8">VPS37 C-terminal domain-containing protein</fullName>
    </recommendedName>
</protein>
<evidence type="ECO:0000256" key="7">
    <source>
        <dbReference type="SAM" id="Coils"/>
    </source>
</evidence>
<sequence length="187" mass="22478">MNAQENDLKVENKYNNNTEILFIPSILYEKTQEELKDILNDSLLLDAILNTTHPEVLRQMNILKEAHKTNIRFSEELLNQKSSFLNLQKNVENTLNELKKYEKRWEDVKKEMEISFKFHSKPYLLTRLDNAIKETDDFSNSLQKSFLEDKENNDVLEFIKKYRQARKLYYFRLEKKEHWESGKIIGL</sequence>
<dbReference type="InParanoid" id="L0PDX1"/>
<keyword evidence="7" id="KW-0175">Coiled coil</keyword>
<feature type="domain" description="VPS37 C-terminal" evidence="8">
    <location>
        <begin position="102"/>
        <end position="187"/>
    </location>
</feature>
<dbReference type="AlphaFoldDB" id="L0PDX1"/>
<dbReference type="VEuPathDB" id="FungiDB:PNEJI1_000597"/>
<dbReference type="PANTHER" id="PTHR13678">
    <property type="entry name" value="VACUOLAR PROTEIN SORTING-ASSOCIATED PROTEIN 37"/>
    <property type="match status" value="1"/>
</dbReference>
<dbReference type="STRING" id="1209962.L0PDX1"/>
<comment type="caution">
    <text evidence="9">The sequence shown here is derived from an EMBL/GenBank/DDBJ whole genome shotgun (WGS) entry which is preliminary data.</text>
</comment>
<feature type="coiled-coil region" evidence="7">
    <location>
        <begin position="84"/>
        <end position="111"/>
    </location>
</feature>
<evidence type="ECO:0000313" key="10">
    <source>
        <dbReference type="Proteomes" id="UP000010422"/>
    </source>
</evidence>
<dbReference type="GO" id="GO:0043162">
    <property type="term" value="P:ubiquitin-dependent protein catabolic process via the multivesicular body sorting pathway"/>
    <property type="evidence" value="ECO:0007669"/>
    <property type="project" value="TreeGrafter"/>
</dbReference>
<dbReference type="PROSITE" id="PS51314">
    <property type="entry name" value="VPS37_C"/>
    <property type="match status" value="1"/>
</dbReference>
<evidence type="ECO:0000256" key="2">
    <source>
        <dbReference type="ARBA" id="ARBA00007617"/>
    </source>
</evidence>
<dbReference type="GO" id="GO:0006612">
    <property type="term" value="P:protein targeting to membrane"/>
    <property type="evidence" value="ECO:0007669"/>
    <property type="project" value="TreeGrafter"/>
</dbReference>
<comment type="similarity">
    <text evidence="2">Belongs to the VPS37 family.</text>
</comment>
<evidence type="ECO:0000256" key="6">
    <source>
        <dbReference type="PROSITE-ProRule" id="PRU00646"/>
    </source>
</evidence>
<keyword evidence="5 6" id="KW-0653">Protein transport</keyword>
<dbReference type="SUPFAM" id="SSF140111">
    <property type="entry name" value="Endosomal sorting complex assembly domain"/>
    <property type="match status" value="1"/>
</dbReference>
<dbReference type="GO" id="GO:0006623">
    <property type="term" value="P:protein targeting to vacuole"/>
    <property type="evidence" value="ECO:0007669"/>
    <property type="project" value="TreeGrafter"/>
</dbReference>
<dbReference type="Proteomes" id="UP000010422">
    <property type="component" value="Unassembled WGS sequence"/>
</dbReference>
<accession>L0PDX1</accession>
<reference evidence="9 10" key="1">
    <citation type="journal article" date="2012" name="MBio">
        <title>De novo assembly of the Pneumocystis jirovecii genome from a single bronchoalveolar lavage fluid specimen from a patient.</title>
        <authorList>
            <person name="Cisse O.H."/>
            <person name="Pagni M."/>
            <person name="Hauser P.M."/>
        </authorList>
    </citation>
    <scope>NUCLEOTIDE SEQUENCE [LARGE SCALE GENOMIC DNA]</scope>
    <source>
        <strain evidence="9 10">SE8</strain>
    </source>
</reference>
<evidence type="ECO:0000259" key="8">
    <source>
        <dbReference type="PROSITE" id="PS51314"/>
    </source>
</evidence>
<keyword evidence="3 6" id="KW-0813">Transport</keyword>
<dbReference type="GO" id="GO:0000813">
    <property type="term" value="C:ESCRT I complex"/>
    <property type="evidence" value="ECO:0007669"/>
    <property type="project" value="TreeGrafter"/>
</dbReference>
<dbReference type="Pfam" id="PF07200">
    <property type="entry name" value="Mod_r"/>
    <property type="match status" value="1"/>
</dbReference>
<dbReference type="InterPro" id="IPR029012">
    <property type="entry name" value="Helix_hairpin_bin_sf"/>
</dbReference>
<gene>
    <name evidence="9" type="ORF">PNEJI1_000597</name>
</gene>
<evidence type="ECO:0000256" key="1">
    <source>
        <dbReference type="ARBA" id="ARBA00004177"/>
    </source>
</evidence>
<dbReference type="InterPro" id="IPR037202">
    <property type="entry name" value="ESCRT_assembly_dom"/>
</dbReference>